<name>A0A1X2IJL6_9FUNG</name>
<dbReference type="Proteomes" id="UP000193560">
    <property type="component" value="Unassembled WGS sequence"/>
</dbReference>
<feature type="region of interest" description="Disordered" evidence="1">
    <location>
        <begin position="231"/>
        <end position="258"/>
    </location>
</feature>
<feature type="compositionally biased region" description="Acidic residues" evidence="1">
    <location>
        <begin position="242"/>
        <end position="258"/>
    </location>
</feature>
<dbReference type="AlphaFoldDB" id="A0A1X2IJL6"/>
<dbReference type="InterPro" id="IPR001623">
    <property type="entry name" value="DnaJ_domain"/>
</dbReference>
<accession>A0A1X2IJL6</accession>
<evidence type="ECO:0000313" key="3">
    <source>
        <dbReference type="EMBL" id="ORZ17719.1"/>
    </source>
</evidence>
<organism evidence="3 4">
    <name type="scientific">Absidia repens</name>
    <dbReference type="NCBI Taxonomy" id="90262"/>
    <lineage>
        <taxon>Eukaryota</taxon>
        <taxon>Fungi</taxon>
        <taxon>Fungi incertae sedis</taxon>
        <taxon>Mucoromycota</taxon>
        <taxon>Mucoromycotina</taxon>
        <taxon>Mucoromycetes</taxon>
        <taxon>Mucorales</taxon>
        <taxon>Cunninghamellaceae</taxon>
        <taxon>Absidia</taxon>
    </lineage>
</organism>
<protein>
    <recommendedName>
        <fullName evidence="2">J domain-containing protein</fullName>
    </recommendedName>
</protein>
<evidence type="ECO:0000259" key="2">
    <source>
        <dbReference type="PROSITE" id="PS50076"/>
    </source>
</evidence>
<evidence type="ECO:0000256" key="1">
    <source>
        <dbReference type="SAM" id="MobiDB-lite"/>
    </source>
</evidence>
<feature type="domain" description="J" evidence="2">
    <location>
        <begin position="13"/>
        <end position="89"/>
    </location>
</feature>
<dbReference type="PROSITE" id="PS50076">
    <property type="entry name" value="DNAJ_2"/>
    <property type="match status" value="1"/>
</dbReference>
<evidence type="ECO:0000313" key="4">
    <source>
        <dbReference type="Proteomes" id="UP000193560"/>
    </source>
</evidence>
<sequence>MASLALLNSKSYYAYTMLGYGDVFAPITFKSYHQTHSRAYRCGYSFHPTRRTGSNDILNSLTNDIFQSVVISFIILSDPALKALYDKFGTLELEPFLKSLGMDCQDSIMAFCRGVWFSYFEKNPNSIQEKGCESLSDINSVSRCALSKITSTDMNYSIENSYSEQGLADDKLVMDQYKFLNSAHVIDHHPHPAEFIMASSLFGTSALYSAKLHIDPFSTLKFEQDEFITVSNSPKRSTPPSDDNDGDYEDNVNDDDIFMDDKPLAKRIKK</sequence>
<gene>
    <name evidence="3" type="ORF">BCR42DRAFT_391247</name>
</gene>
<keyword evidence="4" id="KW-1185">Reference proteome</keyword>
<feature type="compositionally biased region" description="Polar residues" evidence="1">
    <location>
        <begin position="231"/>
        <end position="241"/>
    </location>
</feature>
<dbReference type="EMBL" id="MCGE01000009">
    <property type="protein sequence ID" value="ORZ17719.1"/>
    <property type="molecule type" value="Genomic_DNA"/>
</dbReference>
<proteinExistence type="predicted"/>
<comment type="caution">
    <text evidence="3">The sequence shown here is derived from an EMBL/GenBank/DDBJ whole genome shotgun (WGS) entry which is preliminary data.</text>
</comment>
<reference evidence="3 4" key="1">
    <citation type="submission" date="2016-07" db="EMBL/GenBank/DDBJ databases">
        <title>Pervasive Adenine N6-methylation of Active Genes in Fungi.</title>
        <authorList>
            <consortium name="DOE Joint Genome Institute"/>
            <person name="Mondo S.J."/>
            <person name="Dannebaum R.O."/>
            <person name="Kuo R.C."/>
            <person name="Labutti K."/>
            <person name="Haridas S."/>
            <person name="Kuo A."/>
            <person name="Salamov A."/>
            <person name="Ahrendt S.R."/>
            <person name="Lipzen A."/>
            <person name="Sullivan W."/>
            <person name="Andreopoulos W.B."/>
            <person name="Clum A."/>
            <person name="Lindquist E."/>
            <person name="Daum C."/>
            <person name="Ramamoorthy G.K."/>
            <person name="Gryganskyi A."/>
            <person name="Culley D."/>
            <person name="Magnuson J.K."/>
            <person name="James T.Y."/>
            <person name="O'Malley M.A."/>
            <person name="Stajich J.E."/>
            <person name="Spatafora J.W."/>
            <person name="Visel A."/>
            <person name="Grigoriev I.V."/>
        </authorList>
    </citation>
    <scope>NUCLEOTIDE SEQUENCE [LARGE SCALE GENOMIC DNA]</scope>
    <source>
        <strain evidence="3 4">NRRL 1336</strain>
    </source>
</reference>